<reference evidence="5 6" key="1">
    <citation type="submission" date="2024-02" db="EMBL/GenBank/DDBJ databases">
        <authorList>
            <person name="Vignale AGUSTIN F."/>
            <person name="Sosa J E."/>
            <person name="Modenutti C."/>
        </authorList>
    </citation>
    <scope>NUCLEOTIDE SEQUENCE [LARGE SCALE GENOMIC DNA]</scope>
</reference>
<keyword evidence="6" id="KW-1185">Reference proteome</keyword>
<proteinExistence type="inferred from homology"/>
<dbReference type="Pfam" id="PF01535">
    <property type="entry name" value="PPR"/>
    <property type="match status" value="2"/>
</dbReference>
<evidence type="ECO:0000313" key="6">
    <source>
        <dbReference type="Proteomes" id="UP001642360"/>
    </source>
</evidence>
<feature type="repeat" description="PPR" evidence="3">
    <location>
        <begin position="258"/>
        <end position="292"/>
    </location>
</feature>
<comment type="caution">
    <text evidence="5">The sequence shown here is derived from an EMBL/GenBank/DDBJ whole genome shotgun (WGS) entry which is preliminary data.</text>
</comment>
<feature type="repeat" description="PPR" evidence="3">
    <location>
        <begin position="227"/>
        <end position="257"/>
    </location>
</feature>
<dbReference type="InterPro" id="IPR011990">
    <property type="entry name" value="TPR-like_helical_dom_sf"/>
</dbReference>
<evidence type="ECO:0000256" key="2">
    <source>
        <dbReference type="ARBA" id="ARBA00022737"/>
    </source>
</evidence>
<dbReference type="InterPro" id="IPR046849">
    <property type="entry name" value="E2_motif"/>
</dbReference>
<keyword evidence="2" id="KW-0677">Repeat</keyword>
<dbReference type="NCBIfam" id="TIGR00756">
    <property type="entry name" value="PPR"/>
    <property type="match status" value="1"/>
</dbReference>
<evidence type="ECO:0000256" key="3">
    <source>
        <dbReference type="PROSITE-ProRule" id="PRU00708"/>
    </source>
</evidence>
<dbReference type="InterPro" id="IPR032867">
    <property type="entry name" value="DYW_dom"/>
</dbReference>
<dbReference type="AlphaFoldDB" id="A0ABC8QNV1"/>
<dbReference type="EMBL" id="CAUOFW020000414">
    <property type="protein sequence ID" value="CAK9134326.1"/>
    <property type="molecule type" value="Genomic_DNA"/>
</dbReference>
<dbReference type="PANTHER" id="PTHR47926">
    <property type="entry name" value="PENTATRICOPEPTIDE REPEAT-CONTAINING PROTEIN"/>
    <property type="match status" value="1"/>
</dbReference>
<feature type="repeat" description="PPR" evidence="3">
    <location>
        <begin position="52"/>
        <end position="87"/>
    </location>
</feature>
<dbReference type="PROSITE" id="PS51375">
    <property type="entry name" value="PPR"/>
    <property type="match status" value="4"/>
</dbReference>
<name>A0ABC8QNV1_9AQUA</name>
<evidence type="ECO:0000313" key="5">
    <source>
        <dbReference type="EMBL" id="CAK9134326.1"/>
    </source>
</evidence>
<accession>A0ABC8QNV1</accession>
<comment type="similarity">
    <text evidence="1">Belongs to the PPR family. PCMP-H subfamily.</text>
</comment>
<dbReference type="FunFam" id="1.25.40.10:FF:000427">
    <property type="entry name" value="Pentatricopeptide repeat-containing protein chloroplastic"/>
    <property type="match status" value="1"/>
</dbReference>
<dbReference type="InterPro" id="IPR046960">
    <property type="entry name" value="PPR_At4g14850-like_plant"/>
</dbReference>
<feature type="domain" description="DYW" evidence="4">
    <location>
        <begin position="475"/>
        <end position="568"/>
    </location>
</feature>
<dbReference type="Pfam" id="PF20431">
    <property type="entry name" value="E_motif"/>
    <property type="match status" value="1"/>
</dbReference>
<dbReference type="InterPro" id="IPR046848">
    <property type="entry name" value="E_motif"/>
</dbReference>
<dbReference type="Gene3D" id="1.25.40.10">
    <property type="entry name" value="Tetratricopeptide repeat domain"/>
    <property type="match status" value="4"/>
</dbReference>
<dbReference type="Pfam" id="PF14432">
    <property type="entry name" value="DYW_deaminase"/>
    <property type="match status" value="1"/>
</dbReference>
<gene>
    <name evidence="5" type="ORF">ILEXP_LOCUS1261</name>
</gene>
<dbReference type="Proteomes" id="UP001642360">
    <property type="component" value="Unassembled WGS sequence"/>
</dbReference>
<dbReference type="PANTHER" id="PTHR47926:SF508">
    <property type="entry name" value="PENTATRICOPEPTIDE REPEAT-CONTAINING PROTEIN"/>
    <property type="match status" value="1"/>
</dbReference>
<evidence type="ECO:0000256" key="1">
    <source>
        <dbReference type="ARBA" id="ARBA00006643"/>
    </source>
</evidence>
<evidence type="ECO:0000259" key="4">
    <source>
        <dbReference type="Pfam" id="PF14432"/>
    </source>
</evidence>
<dbReference type="Pfam" id="PF13041">
    <property type="entry name" value="PPR_2"/>
    <property type="match status" value="2"/>
</dbReference>
<dbReference type="Pfam" id="PF20430">
    <property type="entry name" value="Eplus_motif"/>
    <property type="match status" value="1"/>
</dbReference>
<dbReference type="FunFam" id="1.25.40.10:FF:000474">
    <property type="entry name" value="Pentatricopeptide repeat protein PPR986-12"/>
    <property type="match status" value="1"/>
</dbReference>
<feature type="repeat" description="PPR" evidence="3">
    <location>
        <begin position="155"/>
        <end position="185"/>
    </location>
</feature>
<dbReference type="InterPro" id="IPR002885">
    <property type="entry name" value="PPR_rpt"/>
</dbReference>
<sequence>MSQLKQIHAQTLRTTSTHHPDTAFLYSRVFHFSSLHDLNYTFRLFHQIEYPNSFMLNTLIRACAHSNDQKERAITLFHAMLSEGSVLPDKHTFPFVLKACAYLFAISEGTQVHPHVLKHGLGGDVYINNSLIHFYASCGCLEYAKDVFENMPERSVVSWNAMIDAFVQSGDYDDALRMFIEMQRLFEPDGYTLQSVIGACAGLGALSLGMWAHAYVLRKCDPNVGSDVLVNNSLVDMYCKCGSLGIARQVFARMRKPDVNSWNSIILGFAMHGQGEAAFEYFNCMVNEKVMPNSVTFVGVLSACNHRGLVGEGQKYFDMMITEYKIRPVLEHYGCLVDLHARAGLIEEALDIVSNMPMKPDAAIWRSLLDACCKMNAGVELSEGVARQIIELEGDDCSGVYVLLSRVYASAARWNEVGLVRKLMTNRGVKKEPGCSTMEIDGIIHEFFAGDVSHPQTKEIYNFLDVIEERLQFVGYVPDFSRADTVDKLDSGKQYSLRLHSERLAIAFGLLNLKPGVPIRILKNLRVCSDCHNVTKLISRIFNVEIIVRDRVRFHHFVNGSCSCMDYW</sequence>
<organism evidence="5 6">
    <name type="scientific">Ilex paraguariensis</name>
    <name type="common">yerba mate</name>
    <dbReference type="NCBI Taxonomy" id="185542"/>
    <lineage>
        <taxon>Eukaryota</taxon>
        <taxon>Viridiplantae</taxon>
        <taxon>Streptophyta</taxon>
        <taxon>Embryophyta</taxon>
        <taxon>Tracheophyta</taxon>
        <taxon>Spermatophyta</taxon>
        <taxon>Magnoliopsida</taxon>
        <taxon>eudicotyledons</taxon>
        <taxon>Gunneridae</taxon>
        <taxon>Pentapetalae</taxon>
        <taxon>asterids</taxon>
        <taxon>campanulids</taxon>
        <taxon>Aquifoliales</taxon>
        <taxon>Aquifoliaceae</taxon>
        <taxon>Ilex</taxon>
    </lineage>
</organism>
<protein>
    <recommendedName>
        <fullName evidence="4">DYW domain-containing protein</fullName>
    </recommendedName>
</protein>